<dbReference type="Pfam" id="PF00886">
    <property type="entry name" value="Ribosomal_S16"/>
    <property type="match status" value="1"/>
</dbReference>
<proteinExistence type="inferred from homology"/>
<sequence>MAGLVQQVPSVRMRSLSFRSNVSQSQVQMQSVAAPRLARAAAAPLIIENRVAIRFTRMGRKKLPFYRIIAIDSRTRRDGRPLEFLGWYNPLSKETSLNAPSIKKWLEVGAQPSDTVAALLKKAMVLDS</sequence>
<evidence type="ECO:0000256" key="2">
    <source>
        <dbReference type="ARBA" id="ARBA00022980"/>
    </source>
</evidence>
<dbReference type="InterPro" id="IPR000307">
    <property type="entry name" value="Ribosomal_bS16"/>
</dbReference>
<dbReference type="GO" id="GO:0032543">
    <property type="term" value="P:mitochondrial translation"/>
    <property type="evidence" value="ECO:0007669"/>
    <property type="project" value="TreeGrafter"/>
</dbReference>
<accession>A0A1D1ZVS2</accession>
<dbReference type="PANTHER" id="PTHR12919:SF20">
    <property type="entry name" value="SMALL RIBOSOMAL SUBUNIT PROTEIN BS16M"/>
    <property type="match status" value="1"/>
</dbReference>
<dbReference type="Gene3D" id="3.30.1320.10">
    <property type="match status" value="1"/>
</dbReference>
<keyword evidence="3" id="KW-0687">Ribonucleoprotein</keyword>
<evidence type="ECO:0000256" key="3">
    <source>
        <dbReference type="ARBA" id="ARBA00023274"/>
    </source>
</evidence>
<organism evidence="5">
    <name type="scientific">Auxenochlorella protothecoides</name>
    <name type="common">Green microalga</name>
    <name type="synonym">Chlorella protothecoides</name>
    <dbReference type="NCBI Taxonomy" id="3075"/>
    <lineage>
        <taxon>Eukaryota</taxon>
        <taxon>Viridiplantae</taxon>
        <taxon>Chlorophyta</taxon>
        <taxon>core chlorophytes</taxon>
        <taxon>Trebouxiophyceae</taxon>
        <taxon>Chlorellales</taxon>
        <taxon>Chlorellaceae</taxon>
        <taxon>Auxenochlorella</taxon>
    </lineage>
</organism>
<dbReference type="InterPro" id="IPR023803">
    <property type="entry name" value="Ribosomal_bS16_dom_sf"/>
</dbReference>
<dbReference type="EMBL" id="GDKF01007578">
    <property type="protein sequence ID" value="JAT71044.1"/>
    <property type="molecule type" value="Transcribed_RNA"/>
</dbReference>
<evidence type="ECO:0000313" key="5">
    <source>
        <dbReference type="EMBL" id="JAT71044.1"/>
    </source>
</evidence>
<dbReference type="GO" id="GO:0003735">
    <property type="term" value="F:structural constituent of ribosome"/>
    <property type="evidence" value="ECO:0007669"/>
    <property type="project" value="InterPro"/>
</dbReference>
<dbReference type="GO" id="GO:0015935">
    <property type="term" value="C:small ribosomal subunit"/>
    <property type="evidence" value="ECO:0007669"/>
    <property type="project" value="TreeGrafter"/>
</dbReference>
<dbReference type="PANTHER" id="PTHR12919">
    <property type="entry name" value="30S RIBOSOMAL PROTEIN S16"/>
    <property type="match status" value="1"/>
</dbReference>
<reference evidence="5" key="1">
    <citation type="submission" date="2015-08" db="EMBL/GenBank/DDBJ databases">
        <authorList>
            <person name="Babu N.S."/>
            <person name="Beckwith C.J."/>
            <person name="Beseler K.G."/>
            <person name="Brison A."/>
            <person name="Carone J.V."/>
            <person name="Caskin T.P."/>
            <person name="Diamond M."/>
            <person name="Durham M.E."/>
            <person name="Foxe J.M."/>
            <person name="Go M."/>
            <person name="Henderson B.A."/>
            <person name="Jones I.B."/>
            <person name="McGettigan J.A."/>
            <person name="Micheletti S.J."/>
            <person name="Nasrallah M.E."/>
            <person name="Ortiz D."/>
            <person name="Piller C.R."/>
            <person name="Privatt S.R."/>
            <person name="Schneider S.L."/>
            <person name="Sharp S."/>
            <person name="Smith T.C."/>
            <person name="Stanton J.D."/>
            <person name="Ullery H.E."/>
            <person name="Wilson R.J."/>
            <person name="Serrano M.G."/>
            <person name="Buck G."/>
            <person name="Lee V."/>
            <person name="Wang Y."/>
            <person name="Carvalho R."/>
            <person name="Voegtly L."/>
            <person name="Shi R."/>
            <person name="Duckworth R."/>
            <person name="Johnson A."/>
            <person name="Loviza R."/>
            <person name="Walstead R."/>
            <person name="Shah Z."/>
            <person name="Kiflezghi M."/>
            <person name="Wade K."/>
            <person name="Ball S.L."/>
            <person name="Bradley K.W."/>
            <person name="Asai D.J."/>
            <person name="Bowman C.A."/>
            <person name="Russell D.A."/>
            <person name="Pope W.H."/>
            <person name="Jacobs-Sera D."/>
            <person name="Hendrix R.W."/>
            <person name="Hatfull G.F."/>
        </authorList>
    </citation>
    <scope>NUCLEOTIDE SEQUENCE</scope>
</reference>
<gene>
    <name evidence="5" type="ORF">g.8061</name>
</gene>
<dbReference type="NCBIfam" id="TIGR00002">
    <property type="entry name" value="S16"/>
    <property type="match status" value="1"/>
</dbReference>
<dbReference type="HAMAP" id="MF_00385">
    <property type="entry name" value="Ribosomal_bS16"/>
    <property type="match status" value="1"/>
</dbReference>
<evidence type="ECO:0000256" key="4">
    <source>
        <dbReference type="ARBA" id="ARBA00035371"/>
    </source>
</evidence>
<name>A0A1D1ZVS2_AUXPR</name>
<comment type="similarity">
    <text evidence="1">Belongs to the bacterial ribosomal protein bS16 family.</text>
</comment>
<dbReference type="AlphaFoldDB" id="A0A1D1ZVS2"/>
<evidence type="ECO:0000256" key="1">
    <source>
        <dbReference type="ARBA" id="ARBA00006668"/>
    </source>
</evidence>
<dbReference type="SUPFAM" id="SSF54565">
    <property type="entry name" value="Ribosomal protein S16"/>
    <property type="match status" value="1"/>
</dbReference>
<dbReference type="GO" id="GO:0005739">
    <property type="term" value="C:mitochondrion"/>
    <property type="evidence" value="ECO:0007669"/>
    <property type="project" value="GOC"/>
</dbReference>
<protein>
    <recommendedName>
        <fullName evidence="4">30S ribosomal protein S16, chloroplastic</fullName>
    </recommendedName>
</protein>
<keyword evidence="2" id="KW-0689">Ribosomal protein</keyword>